<organism evidence="1 2">
    <name type="scientific">Zymoseptoria tritici (strain ST99CH_3D7)</name>
    <dbReference type="NCBI Taxonomy" id="1276538"/>
    <lineage>
        <taxon>Eukaryota</taxon>
        <taxon>Fungi</taxon>
        <taxon>Dikarya</taxon>
        <taxon>Ascomycota</taxon>
        <taxon>Pezizomycotina</taxon>
        <taxon>Dothideomycetes</taxon>
        <taxon>Dothideomycetidae</taxon>
        <taxon>Mycosphaerellales</taxon>
        <taxon>Mycosphaerellaceae</taxon>
        <taxon>Zymoseptoria</taxon>
    </lineage>
</organism>
<protein>
    <recommendedName>
        <fullName evidence="3">F-box domain-containing protein</fullName>
    </recommendedName>
</protein>
<sequence length="356" mass="39760">MASCVANPVCSAHGTGDFTKDFARRDSPQPRDCCRTIGAHEEPGRPAIFRFLDLPIELRLVVYAELFSNSNKHDGKGCRCPRILTTSKAINAEAEKELYLRSTMPIRITATALKTHDFCTHTALSIGNITILNAINSFYTDIVPAWTLSQTLPMALSKIHKISLAINLEADEENNHLLRRPFSSQQFNQVHHILAAVIAASRANLKTLDVTFNISSGTIPDLPGPMDDIVINGILWPLDRLTPAVTLSLRGFPDQVERSMLSRHANSTMIEHPFTLYCDVRAKVQKVLDVLKDTSVVGKRLAGMLRSVEKTIESKRWRRGDEDLVNDLRFLEAWILEPKVLALMSEMQMGMEMNAA</sequence>
<dbReference type="AlphaFoldDB" id="A0A1X7RWF9"/>
<evidence type="ECO:0000313" key="2">
    <source>
        <dbReference type="Proteomes" id="UP000215127"/>
    </source>
</evidence>
<dbReference type="Proteomes" id="UP000215127">
    <property type="component" value="Chromosome 6"/>
</dbReference>
<keyword evidence="2" id="KW-1185">Reference proteome</keyword>
<proteinExistence type="predicted"/>
<reference evidence="1 2" key="1">
    <citation type="submission" date="2016-06" db="EMBL/GenBank/DDBJ databases">
        <authorList>
            <person name="Kjaerup R.B."/>
            <person name="Dalgaard T.S."/>
            <person name="Juul-Madsen H.R."/>
        </authorList>
    </citation>
    <scope>NUCLEOTIDE SEQUENCE [LARGE SCALE GENOMIC DNA]</scope>
</reference>
<name>A0A1X7RWF9_ZYMT9</name>
<dbReference type="EMBL" id="LT853697">
    <property type="protein sequence ID" value="SMQ51776.1"/>
    <property type="molecule type" value="Genomic_DNA"/>
</dbReference>
<evidence type="ECO:0008006" key="3">
    <source>
        <dbReference type="Google" id="ProtNLM"/>
    </source>
</evidence>
<gene>
    <name evidence="1" type="ORF">ZT3D7_G6929</name>
</gene>
<evidence type="ECO:0000313" key="1">
    <source>
        <dbReference type="EMBL" id="SMQ51776.1"/>
    </source>
</evidence>
<accession>A0A1X7RWF9</accession>